<feature type="compositionally biased region" description="Acidic residues" evidence="4">
    <location>
        <begin position="388"/>
        <end position="404"/>
    </location>
</feature>
<dbReference type="InterPro" id="IPR050781">
    <property type="entry name" value="CWC22_splicing_factor"/>
</dbReference>
<dbReference type="AlphaFoldDB" id="A0A642UXF3"/>
<feature type="region of interest" description="Disordered" evidence="4">
    <location>
        <begin position="381"/>
        <end position="454"/>
    </location>
</feature>
<evidence type="ECO:0000313" key="6">
    <source>
        <dbReference type="EMBL" id="KAA8907195.1"/>
    </source>
</evidence>
<feature type="domain" description="MI" evidence="5">
    <location>
        <begin position="766"/>
        <end position="883"/>
    </location>
</feature>
<dbReference type="InterPro" id="IPR016024">
    <property type="entry name" value="ARM-type_fold"/>
</dbReference>
<comment type="subcellular location">
    <subcellularLocation>
        <location evidence="1">Nucleus</location>
        <location evidence="1">Nucleolus</location>
    </subcellularLocation>
</comment>
<feature type="compositionally biased region" description="Basic and acidic residues" evidence="4">
    <location>
        <begin position="341"/>
        <end position="367"/>
    </location>
</feature>
<dbReference type="InterPro" id="IPR003891">
    <property type="entry name" value="Initiation_fac_eIF4g_MI"/>
</dbReference>
<dbReference type="Proteomes" id="UP000449547">
    <property type="component" value="Unassembled WGS sequence"/>
</dbReference>
<dbReference type="Gene3D" id="1.25.40.180">
    <property type="match status" value="1"/>
</dbReference>
<evidence type="ECO:0000259" key="5">
    <source>
        <dbReference type="PROSITE" id="PS51366"/>
    </source>
</evidence>
<dbReference type="EMBL" id="SWFT01000027">
    <property type="protein sequence ID" value="KAA8907195.1"/>
    <property type="molecule type" value="Genomic_DNA"/>
</dbReference>
<dbReference type="SUPFAM" id="SSF48371">
    <property type="entry name" value="ARM repeat"/>
    <property type="match status" value="1"/>
</dbReference>
<dbReference type="SMART" id="SM00544">
    <property type="entry name" value="MA3"/>
    <property type="match status" value="1"/>
</dbReference>
<dbReference type="InterPro" id="IPR003890">
    <property type="entry name" value="MIF4G-like_typ-3"/>
</dbReference>
<dbReference type="SMART" id="SM00543">
    <property type="entry name" value="MIF4G"/>
    <property type="match status" value="1"/>
</dbReference>
<evidence type="ECO:0000256" key="1">
    <source>
        <dbReference type="ARBA" id="ARBA00004604"/>
    </source>
</evidence>
<evidence type="ECO:0000256" key="4">
    <source>
        <dbReference type="SAM" id="MobiDB-lite"/>
    </source>
</evidence>
<keyword evidence="3" id="KW-0539">Nucleus</keyword>
<dbReference type="GeneID" id="54779532"/>
<feature type="compositionally biased region" description="Basic and acidic residues" evidence="4">
    <location>
        <begin position="160"/>
        <end position="171"/>
    </location>
</feature>
<name>A0A642UXF3_DIURU</name>
<feature type="compositionally biased region" description="Basic residues" evidence="4">
    <location>
        <begin position="30"/>
        <end position="47"/>
    </location>
</feature>
<organism evidence="6 7">
    <name type="scientific">Diutina rugosa</name>
    <name type="common">Yeast</name>
    <name type="synonym">Candida rugosa</name>
    <dbReference type="NCBI Taxonomy" id="5481"/>
    <lineage>
        <taxon>Eukaryota</taxon>
        <taxon>Fungi</taxon>
        <taxon>Dikarya</taxon>
        <taxon>Ascomycota</taxon>
        <taxon>Saccharomycotina</taxon>
        <taxon>Pichiomycetes</taxon>
        <taxon>Debaryomycetaceae</taxon>
        <taxon>Diutina</taxon>
    </lineage>
</organism>
<dbReference type="RefSeq" id="XP_034014546.1">
    <property type="nucleotide sequence ID" value="XM_034159175.1"/>
</dbReference>
<comment type="caution">
    <text evidence="6">The sequence shown here is derived from an EMBL/GenBank/DDBJ whole genome shotgun (WGS) entry which is preliminary data.</text>
</comment>
<feature type="compositionally biased region" description="Acidic residues" evidence="4">
    <location>
        <begin position="116"/>
        <end position="141"/>
    </location>
</feature>
<dbReference type="PANTHER" id="PTHR18034">
    <property type="entry name" value="CELL CYCLE CONTROL PROTEIN CWF22-RELATED"/>
    <property type="match status" value="1"/>
</dbReference>
<dbReference type="OMA" id="MQYYAKK"/>
<dbReference type="PROSITE" id="PS51366">
    <property type="entry name" value="MI"/>
    <property type="match status" value="1"/>
</dbReference>
<feature type="compositionally biased region" description="Acidic residues" evidence="4">
    <location>
        <begin position="97"/>
        <end position="107"/>
    </location>
</feature>
<feature type="compositionally biased region" description="Basic and acidic residues" evidence="4">
    <location>
        <begin position="74"/>
        <end position="86"/>
    </location>
</feature>
<gene>
    <name evidence="6" type="ORF">DIURU_000879</name>
</gene>
<accession>A0A642UXF3</accession>
<sequence>MSEQHGIRLPGVILDQLKKKDHSNDERFQQPKRGKKRQAPKMTRKDRRKQERQAKKQKKNKGKVPEPKPQAPIRRWEPKKSTDTKAKPATKPAAPEYDSDEFDEEELAELRAMEALESEEEPSEPSESSESESEEDEEDEEAKAMAQLKALKAKKPAKSNKQEIRMVKEDDLGADDDSLSEDFDGFDEDIDDAEYGNDDDEEDAMAKLKALKSGKKAKETLRVVKEDELPEDDELSDDFGFNDEDEEAEDDEEEEEDAMAALAALKKNKKTKSNGDVRVVKEDELPEDDSLSDDDLLDDGDSEEEFGNEDDNEQSMEEEEEIEKQQTKEQMKSSKSKKSKKDKEEDDVKYAKRPLTIREQELMKRDEDDIAYYAKKLGLKDKKKSLSGEDDGLGDLLDGLDLDFGDGLGEPGSEDLDEEDDTDVEQGSEEDGDSDNSDDSDDDDNDDENPYVAATTKYVPPALRRKMESAEGVSEDVLALRKELKGPLNKLSEANVTQIIDQLNQLYLNHPRNVVSEELTRQILNSVVNQGRLLDTFVYLHAIVVVAIHRLQGVEFGAYFIQTLVEKLDAARAQGDDKDAQNLVVLLSSVYMFQLIGSRLVYDVIRDLLASFDETTVELLLKFIRNSGNQMRSDDPSALKEIVLATNEQYAKLPQEKVTPRIQFLVETIASLKNNKLKPASDESFKLASRLRKMLAQSITSSAASEPIQVSLDDIRHADERGKWWLVGAAWKGDGSTVNRAQVARTLADAKQSWTQLAGAHLMNSDVRKAVFISIKQAEDYIDALTKIDKLGLKKTQEREVPLVLMLCMEAEPVWNPYYGVLAKKLCQQHSYRKTFQFMFWDYLREVDSGDDELDKVMKMGRFYGHLLGDGLPWHALRNTNFVTGSSDLMVFLEVMFVTYFDKMGKQCQVKHVGVSSSSKDMVFDSQVMSEAIAKANEQPTMLKGLLRFLPRVARSQLVHDSKRTKKRVEWGVSTAISEIEELLRRSEE</sequence>
<evidence type="ECO:0000313" key="7">
    <source>
        <dbReference type="Proteomes" id="UP000449547"/>
    </source>
</evidence>
<dbReference type="Pfam" id="PF02854">
    <property type="entry name" value="MIF4G"/>
    <property type="match status" value="1"/>
</dbReference>
<dbReference type="PANTHER" id="PTHR18034:SF4">
    <property type="entry name" value="NUCLEOLAR MIF4G DOMAIN-CONTAINING PROTEIN 1"/>
    <property type="match status" value="1"/>
</dbReference>
<comment type="similarity">
    <text evidence="2">Belongs to the CWC22 family.</text>
</comment>
<feature type="compositionally biased region" description="Acidic residues" evidence="4">
    <location>
        <begin position="284"/>
        <end position="322"/>
    </location>
</feature>
<keyword evidence="7" id="KW-1185">Reference proteome</keyword>
<dbReference type="Pfam" id="PF02847">
    <property type="entry name" value="MA3"/>
    <property type="match status" value="1"/>
</dbReference>
<dbReference type="VEuPathDB" id="FungiDB:DIURU_000879"/>
<proteinExistence type="inferred from homology"/>
<dbReference type="GO" id="GO:0003723">
    <property type="term" value="F:RNA binding"/>
    <property type="evidence" value="ECO:0007669"/>
    <property type="project" value="InterPro"/>
</dbReference>
<feature type="region of interest" description="Disordered" evidence="4">
    <location>
        <begin position="1"/>
        <end position="367"/>
    </location>
</feature>
<protein>
    <recommendedName>
        <fullName evidence="5">MI domain-containing protein</fullName>
    </recommendedName>
</protein>
<dbReference type="OrthoDB" id="361797at2759"/>
<feature type="compositionally biased region" description="Basic and acidic residues" evidence="4">
    <location>
        <begin position="16"/>
        <end position="29"/>
    </location>
</feature>
<reference evidence="6 7" key="1">
    <citation type="submission" date="2019-07" db="EMBL/GenBank/DDBJ databases">
        <title>Genome assembly of two rare yeast pathogens: Diutina rugosa and Trichomonascus ciferrii.</title>
        <authorList>
            <person name="Mixao V."/>
            <person name="Saus E."/>
            <person name="Hansen A."/>
            <person name="Lass-Flor C."/>
            <person name="Gabaldon T."/>
        </authorList>
    </citation>
    <scope>NUCLEOTIDE SEQUENCE [LARGE SCALE GENOMIC DNA]</scope>
    <source>
        <strain evidence="6 7">CBS 613</strain>
    </source>
</reference>
<feature type="compositionally biased region" description="Basic and acidic residues" evidence="4">
    <location>
        <begin position="273"/>
        <end position="283"/>
    </location>
</feature>
<feature type="compositionally biased region" description="Basic and acidic residues" evidence="4">
    <location>
        <begin position="216"/>
        <end position="227"/>
    </location>
</feature>
<evidence type="ECO:0000256" key="3">
    <source>
        <dbReference type="ARBA" id="ARBA00023242"/>
    </source>
</evidence>
<feature type="compositionally biased region" description="Acidic residues" evidence="4">
    <location>
        <begin position="228"/>
        <end position="258"/>
    </location>
</feature>
<dbReference type="GO" id="GO:0005730">
    <property type="term" value="C:nucleolus"/>
    <property type="evidence" value="ECO:0007669"/>
    <property type="project" value="UniProtKB-SubCell"/>
</dbReference>
<feature type="compositionally biased region" description="Basic and acidic residues" evidence="4">
    <location>
        <begin position="323"/>
        <end position="332"/>
    </location>
</feature>
<feature type="compositionally biased region" description="Acidic residues" evidence="4">
    <location>
        <begin position="412"/>
        <end position="449"/>
    </location>
</feature>
<evidence type="ECO:0000256" key="2">
    <source>
        <dbReference type="ARBA" id="ARBA00006856"/>
    </source>
</evidence>
<feature type="compositionally biased region" description="Acidic residues" evidence="4">
    <location>
        <begin position="172"/>
        <end position="203"/>
    </location>
</feature>
<dbReference type="GO" id="GO:0042274">
    <property type="term" value="P:ribosomal small subunit biogenesis"/>
    <property type="evidence" value="ECO:0007669"/>
    <property type="project" value="TreeGrafter"/>
</dbReference>